<feature type="transmembrane region" description="Helical" evidence="1">
    <location>
        <begin position="31"/>
        <end position="52"/>
    </location>
</feature>
<dbReference type="Proteomes" id="UP000268059">
    <property type="component" value="Chromosome"/>
</dbReference>
<dbReference type="AlphaFoldDB" id="A0A3G9JYU9"/>
<dbReference type="EMBL" id="AP019309">
    <property type="protein sequence ID" value="BBH27984.1"/>
    <property type="molecule type" value="Genomic_DNA"/>
</dbReference>
<dbReference type="InParanoid" id="A0A3G9JYU9"/>
<organism evidence="2 3">
    <name type="scientific">Intestinibaculum porci</name>
    <dbReference type="NCBI Taxonomy" id="2487118"/>
    <lineage>
        <taxon>Bacteria</taxon>
        <taxon>Bacillati</taxon>
        <taxon>Bacillota</taxon>
        <taxon>Erysipelotrichia</taxon>
        <taxon>Erysipelotrichales</taxon>
        <taxon>Erysipelotrichaceae</taxon>
        <taxon>Intestinibaculum</taxon>
    </lineage>
</organism>
<name>A0A3G9JYU9_9FIRM</name>
<proteinExistence type="predicted"/>
<dbReference type="KEGG" id="ebm:SG0102_29180"/>
<keyword evidence="3" id="KW-1185">Reference proteome</keyword>
<evidence type="ECO:0000313" key="2">
    <source>
        <dbReference type="EMBL" id="BBH27984.1"/>
    </source>
</evidence>
<gene>
    <name evidence="2" type="ORF">SG0102_29180</name>
</gene>
<evidence type="ECO:0000313" key="3">
    <source>
        <dbReference type="Proteomes" id="UP000268059"/>
    </source>
</evidence>
<evidence type="ECO:0000256" key="1">
    <source>
        <dbReference type="SAM" id="Phobius"/>
    </source>
</evidence>
<dbReference type="RefSeq" id="WP_125120658.1">
    <property type="nucleotide sequence ID" value="NZ_AP019309.1"/>
</dbReference>
<sequence length="60" mass="6741">MKTLSNIILMGIGILMLVAIALPDLGFFHSIYFWIVWGLGIIGLIFVVITAIKEWNKAHK</sequence>
<keyword evidence="1" id="KW-1133">Transmembrane helix</keyword>
<reference evidence="2 3" key="1">
    <citation type="submission" date="2018-11" db="EMBL/GenBank/DDBJ databases">
        <title>Novel Erysipelotrichaceae bacterium isolated from small intestine of a swine.</title>
        <authorList>
            <person name="Kim J.S."/>
            <person name="Choe H."/>
            <person name="Lee Y.R."/>
            <person name="Kim K.M."/>
            <person name="Park D.S."/>
        </authorList>
    </citation>
    <scope>NUCLEOTIDE SEQUENCE [LARGE SCALE GENOMIC DNA]</scope>
    <source>
        <strain evidence="2 3">SG0102</strain>
    </source>
</reference>
<keyword evidence="1" id="KW-0472">Membrane</keyword>
<protein>
    <recommendedName>
        <fullName evidence="4">DUF5668 domain-containing protein</fullName>
    </recommendedName>
</protein>
<evidence type="ECO:0008006" key="4">
    <source>
        <dbReference type="Google" id="ProtNLM"/>
    </source>
</evidence>
<accession>A0A3G9JYU9</accession>
<feature type="transmembrane region" description="Helical" evidence="1">
    <location>
        <begin position="7"/>
        <end position="25"/>
    </location>
</feature>
<keyword evidence="1" id="KW-0812">Transmembrane</keyword>